<dbReference type="InterPro" id="IPR050707">
    <property type="entry name" value="HTH_MetabolicPath_Reg"/>
</dbReference>
<dbReference type="Pfam" id="PF01614">
    <property type="entry name" value="IclR_C"/>
    <property type="match status" value="1"/>
</dbReference>
<evidence type="ECO:0000259" key="5">
    <source>
        <dbReference type="PROSITE" id="PS51077"/>
    </source>
</evidence>
<feature type="region of interest" description="Disordered" evidence="4">
    <location>
        <begin position="1"/>
        <end position="24"/>
    </location>
</feature>
<dbReference type="GO" id="GO:0003677">
    <property type="term" value="F:DNA binding"/>
    <property type="evidence" value="ECO:0007669"/>
    <property type="project" value="UniProtKB-KW"/>
</dbReference>
<keyword evidence="2" id="KW-0238">DNA-binding</keyword>
<name>A0A1G4YM13_9ACTN</name>
<keyword evidence="1" id="KW-0805">Transcription regulation</keyword>
<dbReference type="EMBL" id="FMUH01000005">
    <property type="protein sequence ID" value="SCX54537.1"/>
    <property type="molecule type" value="Genomic_DNA"/>
</dbReference>
<dbReference type="PANTHER" id="PTHR30136">
    <property type="entry name" value="HELIX-TURN-HELIX TRANSCRIPTIONAL REGULATOR, ICLR FAMILY"/>
    <property type="match status" value="1"/>
</dbReference>
<dbReference type="PROSITE" id="PS51078">
    <property type="entry name" value="ICLR_ED"/>
    <property type="match status" value="1"/>
</dbReference>
<evidence type="ECO:0000256" key="1">
    <source>
        <dbReference type="ARBA" id="ARBA00023015"/>
    </source>
</evidence>
<dbReference type="InterPro" id="IPR036388">
    <property type="entry name" value="WH-like_DNA-bd_sf"/>
</dbReference>
<proteinExistence type="predicted"/>
<keyword evidence="3" id="KW-0804">Transcription</keyword>
<dbReference type="STRING" id="1960309.SAMN03159343_3095"/>
<evidence type="ECO:0000256" key="2">
    <source>
        <dbReference type="ARBA" id="ARBA00023125"/>
    </source>
</evidence>
<organism evidence="7 8">
    <name type="scientific">Klenkia marina</name>
    <dbReference type="NCBI Taxonomy" id="1960309"/>
    <lineage>
        <taxon>Bacteria</taxon>
        <taxon>Bacillati</taxon>
        <taxon>Actinomycetota</taxon>
        <taxon>Actinomycetes</taxon>
        <taxon>Geodermatophilales</taxon>
        <taxon>Geodermatophilaceae</taxon>
        <taxon>Klenkia</taxon>
    </lineage>
</organism>
<dbReference type="GO" id="GO:0045892">
    <property type="term" value="P:negative regulation of DNA-templated transcription"/>
    <property type="evidence" value="ECO:0007669"/>
    <property type="project" value="TreeGrafter"/>
</dbReference>
<dbReference type="Proteomes" id="UP000198981">
    <property type="component" value="Unassembled WGS sequence"/>
</dbReference>
<dbReference type="InterPro" id="IPR014757">
    <property type="entry name" value="Tscrpt_reg_IclR_C"/>
</dbReference>
<dbReference type="Gene3D" id="3.30.450.40">
    <property type="match status" value="1"/>
</dbReference>
<dbReference type="RefSeq" id="WP_092805881.1">
    <property type="nucleotide sequence ID" value="NZ_FMUH01000005.1"/>
</dbReference>
<dbReference type="InterPro" id="IPR029016">
    <property type="entry name" value="GAF-like_dom_sf"/>
</dbReference>
<evidence type="ECO:0000313" key="7">
    <source>
        <dbReference type="EMBL" id="SCX54537.1"/>
    </source>
</evidence>
<protein>
    <submittedName>
        <fullName evidence="7">Transcriptional regulator, IclR family</fullName>
    </submittedName>
</protein>
<dbReference type="SMART" id="SM00346">
    <property type="entry name" value="HTH_ICLR"/>
    <property type="match status" value="1"/>
</dbReference>
<evidence type="ECO:0000313" key="8">
    <source>
        <dbReference type="Proteomes" id="UP000198981"/>
    </source>
</evidence>
<reference evidence="8" key="1">
    <citation type="submission" date="2016-10" db="EMBL/GenBank/DDBJ databases">
        <authorList>
            <person name="Varghese N."/>
            <person name="Submissions S."/>
        </authorList>
    </citation>
    <scope>NUCLEOTIDE SEQUENCE [LARGE SCALE GENOMIC DNA]</scope>
    <source>
        <strain evidence="8">DSM 45722</strain>
    </source>
</reference>
<dbReference type="Gene3D" id="1.10.10.10">
    <property type="entry name" value="Winged helix-like DNA-binding domain superfamily/Winged helix DNA-binding domain"/>
    <property type="match status" value="1"/>
</dbReference>
<sequence length="275" mass="29518">MVSTQTAASTDPAVQLPGAGPGDPGQEYVRALDRGLAVIRAFDEAHPRRTLAEVARAVGLAPATARRLLHTLQSLDYVGTDGHTWSLRPRLLELGAAYLSTTTVWDVVRERLGHLAAEVAETASAGVLEGSHVLYTVRVPYRRIMTMNVEVGSRIPAHASSMGRVLLADLDDAELEAWLDRTPLDPVTTGTVRSRDELRDLVVQVREQGWASVDQELEAGVQCVAAPVHGADGRVLAAVTLSSHTSRTDAGQLTGHLLPALLRAAADIDRDLARR</sequence>
<evidence type="ECO:0000256" key="4">
    <source>
        <dbReference type="SAM" id="MobiDB-lite"/>
    </source>
</evidence>
<dbReference type="AlphaFoldDB" id="A0A1G4YM13"/>
<dbReference type="GO" id="GO:0003700">
    <property type="term" value="F:DNA-binding transcription factor activity"/>
    <property type="evidence" value="ECO:0007669"/>
    <property type="project" value="TreeGrafter"/>
</dbReference>
<dbReference type="SUPFAM" id="SSF55781">
    <property type="entry name" value="GAF domain-like"/>
    <property type="match status" value="1"/>
</dbReference>
<dbReference type="SUPFAM" id="SSF46785">
    <property type="entry name" value="Winged helix' DNA-binding domain"/>
    <property type="match status" value="1"/>
</dbReference>
<dbReference type="OrthoDB" id="9807558at2"/>
<evidence type="ECO:0000259" key="6">
    <source>
        <dbReference type="PROSITE" id="PS51078"/>
    </source>
</evidence>
<dbReference type="PANTHER" id="PTHR30136:SF34">
    <property type="entry name" value="TRANSCRIPTIONAL REGULATOR"/>
    <property type="match status" value="1"/>
</dbReference>
<gene>
    <name evidence="7" type="ORF">SAMN03159343_3095</name>
</gene>
<dbReference type="PROSITE" id="PS51077">
    <property type="entry name" value="HTH_ICLR"/>
    <property type="match status" value="1"/>
</dbReference>
<accession>A0A1G4YM13</accession>
<feature type="domain" description="HTH iclR-type" evidence="5">
    <location>
        <begin position="29"/>
        <end position="89"/>
    </location>
</feature>
<dbReference type="InterPro" id="IPR005471">
    <property type="entry name" value="Tscrpt_reg_IclR_N"/>
</dbReference>
<evidence type="ECO:0000256" key="3">
    <source>
        <dbReference type="ARBA" id="ARBA00023163"/>
    </source>
</evidence>
<dbReference type="InterPro" id="IPR036390">
    <property type="entry name" value="WH_DNA-bd_sf"/>
</dbReference>
<keyword evidence="8" id="KW-1185">Reference proteome</keyword>
<feature type="domain" description="IclR-ED" evidence="6">
    <location>
        <begin position="90"/>
        <end position="274"/>
    </location>
</feature>
<dbReference type="Pfam" id="PF09339">
    <property type="entry name" value="HTH_IclR"/>
    <property type="match status" value="1"/>
</dbReference>